<dbReference type="STRING" id="574375.AZF08_18430"/>
<evidence type="ECO:0000256" key="5">
    <source>
        <dbReference type="ARBA" id="ARBA00023136"/>
    </source>
</evidence>
<feature type="transmembrane region" description="Helical" evidence="6">
    <location>
        <begin position="96"/>
        <end position="116"/>
    </location>
</feature>
<dbReference type="eggNOG" id="COG1295">
    <property type="taxonomic scope" value="Bacteria"/>
</dbReference>
<comment type="caution">
    <text evidence="7">The sequence shown here is derived from an EMBL/GenBank/DDBJ whole genome shotgun (WGS) entry which is preliminary data.</text>
</comment>
<dbReference type="PANTHER" id="PTHR30213:SF0">
    <property type="entry name" value="UPF0761 MEMBRANE PROTEIN YIHY"/>
    <property type="match status" value="1"/>
</dbReference>
<sequence>MKKILEKARRNRVYSFGKDLYDRTMRDDVAGLAAQLAYFFLLAIFPGLVFLITLLGFIPIHTEDVLSLLKDYIPEDAMNLIKVNVDKVVNEQNGGLLSFGLLSMLWFASNGVNAVMNAFNRAYDVKETRSFITTRALSILFTLAMIFMIVFALIVPVFGQVIGAAVFKALGLSESFSLVWSITRLVASFLVLFALFSFLYTFAPDRKLKRREVVSGALFATVGWIVVSYSFAYYVDKFANYANTYGGLGGIIILMLWFYLTAWVILLGGEINGLLHFYRTSDNNSRNEK</sequence>
<reference evidence="7 8" key="1">
    <citation type="submission" date="2014-06" db="EMBL/GenBank/DDBJ databases">
        <title>Draft genome sequence of Bacillus gaemokensis JCM 15801 (MCCC 1A00707).</title>
        <authorList>
            <person name="Lai Q."/>
            <person name="Liu Y."/>
            <person name="Shao Z."/>
        </authorList>
    </citation>
    <scope>NUCLEOTIDE SEQUENCE [LARGE SCALE GENOMIC DNA]</scope>
    <source>
        <strain evidence="7 8">JCM 15801</strain>
    </source>
</reference>
<feature type="transmembrane region" description="Helical" evidence="6">
    <location>
        <begin position="247"/>
        <end position="269"/>
    </location>
</feature>
<dbReference type="PIRSF" id="PIRSF035875">
    <property type="entry name" value="RNase_BN"/>
    <property type="match status" value="1"/>
</dbReference>
<keyword evidence="5 6" id="KW-0472">Membrane</keyword>
<dbReference type="AlphaFoldDB" id="A0A073KCU1"/>
<keyword evidence="2" id="KW-1003">Cell membrane</keyword>
<protein>
    <submittedName>
        <fullName evidence="7">Ribonuclease BN</fullName>
    </submittedName>
</protein>
<dbReference type="OrthoDB" id="9775903at2"/>
<feature type="transmembrane region" description="Helical" evidence="6">
    <location>
        <begin position="178"/>
        <end position="201"/>
    </location>
</feature>
<evidence type="ECO:0000313" key="8">
    <source>
        <dbReference type="Proteomes" id="UP000027778"/>
    </source>
</evidence>
<dbReference type="GO" id="GO:0005886">
    <property type="term" value="C:plasma membrane"/>
    <property type="evidence" value="ECO:0007669"/>
    <property type="project" value="UniProtKB-SubCell"/>
</dbReference>
<evidence type="ECO:0000313" key="7">
    <source>
        <dbReference type="EMBL" id="KEK24336.1"/>
    </source>
</evidence>
<dbReference type="PANTHER" id="PTHR30213">
    <property type="entry name" value="INNER MEMBRANE PROTEIN YHJD"/>
    <property type="match status" value="1"/>
</dbReference>
<evidence type="ECO:0000256" key="1">
    <source>
        <dbReference type="ARBA" id="ARBA00004651"/>
    </source>
</evidence>
<keyword evidence="8" id="KW-1185">Reference proteome</keyword>
<dbReference type="Proteomes" id="UP000027778">
    <property type="component" value="Unassembled WGS sequence"/>
</dbReference>
<evidence type="ECO:0000256" key="4">
    <source>
        <dbReference type="ARBA" id="ARBA00022989"/>
    </source>
</evidence>
<dbReference type="NCBIfam" id="TIGR00765">
    <property type="entry name" value="yihY_not_rbn"/>
    <property type="match status" value="1"/>
</dbReference>
<evidence type="ECO:0000256" key="3">
    <source>
        <dbReference type="ARBA" id="ARBA00022692"/>
    </source>
</evidence>
<proteinExistence type="predicted"/>
<keyword evidence="3 6" id="KW-0812">Transmembrane</keyword>
<name>A0A073KCU1_9BACI</name>
<accession>A0A073KCU1</accession>
<dbReference type="EMBL" id="JOTM01000007">
    <property type="protein sequence ID" value="KEK24336.1"/>
    <property type="molecule type" value="Genomic_DNA"/>
</dbReference>
<feature type="transmembrane region" description="Helical" evidence="6">
    <location>
        <begin position="36"/>
        <end position="60"/>
    </location>
</feature>
<dbReference type="Pfam" id="PF03631">
    <property type="entry name" value="Virul_fac_BrkB"/>
    <property type="match status" value="1"/>
</dbReference>
<evidence type="ECO:0000256" key="6">
    <source>
        <dbReference type="SAM" id="Phobius"/>
    </source>
</evidence>
<dbReference type="RefSeq" id="WP_033674406.1">
    <property type="nucleotide sequence ID" value="NZ_JOTM01000007.1"/>
</dbReference>
<dbReference type="InterPro" id="IPR017039">
    <property type="entry name" value="Virul_fac_BrkB"/>
</dbReference>
<gene>
    <name evidence="7" type="ORF">BAGA_26710</name>
</gene>
<feature type="transmembrane region" description="Helical" evidence="6">
    <location>
        <begin position="213"/>
        <end position="235"/>
    </location>
</feature>
<evidence type="ECO:0000256" key="2">
    <source>
        <dbReference type="ARBA" id="ARBA00022475"/>
    </source>
</evidence>
<comment type="subcellular location">
    <subcellularLocation>
        <location evidence="1">Cell membrane</location>
        <topology evidence="1">Multi-pass membrane protein</topology>
    </subcellularLocation>
</comment>
<keyword evidence="4 6" id="KW-1133">Transmembrane helix</keyword>
<feature type="transmembrane region" description="Helical" evidence="6">
    <location>
        <begin position="137"/>
        <end position="158"/>
    </location>
</feature>
<organism evidence="7 8">
    <name type="scientific">Bacillus gaemokensis</name>
    <dbReference type="NCBI Taxonomy" id="574375"/>
    <lineage>
        <taxon>Bacteria</taxon>
        <taxon>Bacillati</taxon>
        <taxon>Bacillota</taxon>
        <taxon>Bacilli</taxon>
        <taxon>Bacillales</taxon>
        <taxon>Bacillaceae</taxon>
        <taxon>Bacillus</taxon>
        <taxon>Bacillus cereus group</taxon>
    </lineage>
</organism>